<accession>A0AAE9Z6W7</accession>
<dbReference type="Proteomes" id="UP000032352">
    <property type="component" value="Chromosome"/>
</dbReference>
<dbReference type="RefSeq" id="WP_152647330.1">
    <property type="nucleotide sequence ID" value="NZ_CP059733.1"/>
</dbReference>
<reference evidence="1 2" key="1">
    <citation type="journal article" date="2015" name="Genome Announc.">
        <title>Draft Genome Sequences of Marine Isolates of Thalassomonas viridans and Thalassomonas actiniarum.</title>
        <authorList>
            <person name="Olonade I."/>
            <person name="van Zyl L.J."/>
            <person name="Trindade M."/>
        </authorList>
    </citation>
    <scope>NUCLEOTIDE SEQUENCE [LARGE SCALE GENOMIC DNA]</scope>
    <source>
        <strain evidence="1 2">XOM25</strain>
    </source>
</reference>
<dbReference type="EMBL" id="CP059733">
    <property type="protein sequence ID" value="WDE06212.1"/>
    <property type="molecule type" value="Genomic_DNA"/>
</dbReference>
<proteinExistence type="predicted"/>
<name>A0AAE9Z6W7_9GAMM</name>
<dbReference type="KEGG" id="tvd:SG34_004585"/>
<evidence type="ECO:0000313" key="1">
    <source>
        <dbReference type="EMBL" id="WDE06212.1"/>
    </source>
</evidence>
<reference evidence="1 2" key="2">
    <citation type="journal article" date="2022" name="Mar. Drugs">
        <title>Bioassay-Guided Fractionation Leads to the Detection of Cholic Acid Generated by the Rare Thalassomonas sp.</title>
        <authorList>
            <person name="Pheiffer F."/>
            <person name="Schneider Y.K."/>
            <person name="Hansen E.H."/>
            <person name="Andersen J.H."/>
            <person name="Isaksson J."/>
            <person name="Busche T."/>
            <person name="R C."/>
            <person name="Kalinowski J."/>
            <person name="Zyl L.V."/>
            <person name="Trindade M."/>
        </authorList>
    </citation>
    <scope>NUCLEOTIDE SEQUENCE [LARGE SCALE GENOMIC DNA]</scope>
    <source>
        <strain evidence="1 2">XOM25</strain>
    </source>
</reference>
<dbReference type="AlphaFoldDB" id="A0AAE9Z6W7"/>
<protein>
    <submittedName>
        <fullName evidence="1">Uncharacterized protein</fullName>
    </submittedName>
</protein>
<evidence type="ECO:0000313" key="2">
    <source>
        <dbReference type="Proteomes" id="UP000032352"/>
    </source>
</evidence>
<keyword evidence="2" id="KW-1185">Reference proteome</keyword>
<sequence length="108" mass="12460">MTIITPFPRAERRRIEKAIRNDNTVRQWRAHRYYQAFDYICTWAGVKSNIMCAGGGSVVLRDSGPVMVYYYGSDAGKKCRVTAKKYMTHIPSQNLINYQACMYSHKIA</sequence>
<organism evidence="1 2">
    <name type="scientific">Thalassomonas viridans</name>
    <dbReference type="NCBI Taxonomy" id="137584"/>
    <lineage>
        <taxon>Bacteria</taxon>
        <taxon>Pseudomonadati</taxon>
        <taxon>Pseudomonadota</taxon>
        <taxon>Gammaproteobacteria</taxon>
        <taxon>Alteromonadales</taxon>
        <taxon>Colwelliaceae</taxon>
        <taxon>Thalassomonas</taxon>
    </lineage>
</organism>
<gene>
    <name evidence="1" type="ORF">SG34_004585</name>
</gene>